<dbReference type="GO" id="GO:0000786">
    <property type="term" value="C:nucleosome"/>
    <property type="evidence" value="ECO:0007669"/>
    <property type="project" value="InterPro"/>
</dbReference>
<sequence>NTNDQNQNGSLSAEIYVPFIPMTPKSSDGDFIREHHQSTKNISTKNMMKQAIKALAQNSRKGFSLASIRKYIMDNFLHTASDLKHRMPFMKKIFKTALETGEVVSVKGIGLNGSFRVPATSPLHKNAKKNKKNKERQKRKTAKKVNKRFKVKQGPALKPKKTIALTANTTH</sequence>
<evidence type="ECO:0000259" key="2">
    <source>
        <dbReference type="PROSITE" id="PS51504"/>
    </source>
</evidence>
<dbReference type="Proteomes" id="UP000037069">
    <property type="component" value="Unassembled WGS sequence"/>
</dbReference>
<accession>A0A0L0CJY8</accession>
<feature type="region of interest" description="Disordered" evidence="1">
    <location>
        <begin position="119"/>
        <end position="146"/>
    </location>
</feature>
<dbReference type="InterPro" id="IPR005818">
    <property type="entry name" value="Histone_H1/H5_H15"/>
</dbReference>
<dbReference type="EMBL" id="JRES01000379">
    <property type="protein sequence ID" value="KNC31789.1"/>
    <property type="molecule type" value="Genomic_DNA"/>
</dbReference>
<dbReference type="InterPro" id="IPR036390">
    <property type="entry name" value="WH_DNA-bd_sf"/>
</dbReference>
<gene>
    <name evidence="3" type="ORF">FF38_07685</name>
</gene>
<evidence type="ECO:0000256" key="1">
    <source>
        <dbReference type="SAM" id="MobiDB-lite"/>
    </source>
</evidence>
<dbReference type="SMART" id="SM00526">
    <property type="entry name" value="H15"/>
    <property type="match status" value="1"/>
</dbReference>
<comment type="caution">
    <text evidence="3">The sequence shown here is derived from an EMBL/GenBank/DDBJ whole genome shotgun (WGS) entry which is preliminary data.</text>
</comment>
<feature type="domain" description="H15" evidence="2">
    <location>
        <begin position="40"/>
        <end position="119"/>
    </location>
</feature>
<evidence type="ECO:0000313" key="3">
    <source>
        <dbReference type="EMBL" id="KNC31789.1"/>
    </source>
</evidence>
<evidence type="ECO:0000313" key="4">
    <source>
        <dbReference type="Proteomes" id="UP000037069"/>
    </source>
</evidence>
<dbReference type="SUPFAM" id="SSF46785">
    <property type="entry name" value="Winged helix' DNA-binding domain"/>
    <property type="match status" value="1"/>
</dbReference>
<organism evidence="3 4">
    <name type="scientific">Lucilia cuprina</name>
    <name type="common">Green bottle fly</name>
    <name type="synonym">Australian sheep blowfly</name>
    <dbReference type="NCBI Taxonomy" id="7375"/>
    <lineage>
        <taxon>Eukaryota</taxon>
        <taxon>Metazoa</taxon>
        <taxon>Ecdysozoa</taxon>
        <taxon>Arthropoda</taxon>
        <taxon>Hexapoda</taxon>
        <taxon>Insecta</taxon>
        <taxon>Pterygota</taxon>
        <taxon>Neoptera</taxon>
        <taxon>Endopterygota</taxon>
        <taxon>Diptera</taxon>
        <taxon>Brachycera</taxon>
        <taxon>Muscomorpha</taxon>
        <taxon>Oestroidea</taxon>
        <taxon>Calliphoridae</taxon>
        <taxon>Luciliinae</taxon>
        <taxon>Lucilia</taxon>
    </lineage>
</organism>
<protein>
    <recommendedName>
        <fullName evidence="2">H15 domain-containing protein</fullName>
    </recommendedName>
</protein>
<proteinExistence type="predicted"/>
<dbReference type="OrthoDB" id="10070184at2759"/>
<dbReference type="CDD" id="cd00073">
    <property type="entry name" value="H15"/>
    <property type="match status" value="1"/>
</dbReference>
<dbReference type="OMA" id="FIREHHQ"/>
<dbReference type="PROSITE" id="PS51504">
    <property type="entry name" value="H15"/>
    <property type="match status" value="1"/>
</dbReference>
<keyword evidence="4" id="KW-1185">Reference proteome</keyword>
<dbReference type="AlphaFoldDB" id="A0A0L0CJY8"/>
<feature type="non-terminal residue" evidence="3">
    <location>
        <position position="1"/>
    </location>
</feature>
<reference evidence="3 4" key="1">
    <citation type="journal article" date="2015" name="Nat. Commun.">
        <title>Lucilia cuprina genome unlocks parasitic fly biology to underpin future interventions.</title>
        <authorList>
            <person name="Anstead C.A."/>
            <person name="Korhonen P.K."/>
            <person name="Young N.D."/>
            <person name="Hall R.S."/>
            <person name="Jex A.R."/>
            <person name="Murali S.C."/>
            <person name="Hughes D.S."/>
            <person name="Lee S.F."/>
            <person name="Perry T."/>
            <person name="Stroehlein A.J."/>
            <person name="Ansell B.R."/>
            <person name="Breugelmans B."/>
            <person name="Hofmann A."/>
            <person name="Qu J."/>
            <person name="Dugan S."/>
            <person name="Lee S.L."/>
            <person name="Chao H."/>
            <person name="Dinh H."/>
            <person name="Han Y."/>
            <person name="Doddapaneni H.V."/>
            <person name="Worley K.C."/>
            <person name="Muzny D.M."/>
            <person name="Ioannidis P."/>
            <person name="Waterhouse R.M."/>
            <person name="Zdobnov E.M."/>
            <person name="James P.J."/>
            <person name="Bagnall N.H."/>
            <person name="Kotze A.C."/>
            <person name="Gibbs R.A."/>
            <person name="Richards S."/>
            <person name="Batterham P."/>
            <person name="Gasser R.B."/>
        </authorList>
    </citation>
    <scope>NUCLEOTIDE SEQUENCE [LARGE SCALE GENOMIC DNA]</scope>
    <source>
        <strain evidence="3 4">LS</strain>
        <tissue evidence="3">Full body</tissue>
    </source>
</reference>
<dbReference type="GO" id="GO:0003677">
    <property type="term" value="F:DNA binding"/>
    <property type="evidence" value="ECO:0007669"/>
    <property type="project" value="InterPro"/>
</dbReference>
<dbReference type="InterPro" id="IPR036388">
    <property type="entry name" value="WH-like_DNA-bd_sf"/>
</dbReference>
<dbReference type="GO" id="GO:0006334">
    <property type="term" value="P:nucleosome assembly"/>
    <property type="evidence" value="ECO:0007669"/>
    <property type="project" value="InterPro"/>
</dbReference>
<dbReference type="STRING" id="7375.A0A0L0CJY8"/>
<feature type="compositionally biased region" description="Basic residues" evidence="1">
    <location>
        <begin position="125"/>
        <end position="146"/>
    </location>
</feature>
<dbReference type="Pfam" id="PF00538">
    <property type="entry name" value="Linker_histone"/>
    <property type="match status" value="1"/>
</dbReference>
<name>A0A0L0CJY8_LUCCU</name>
<dbReference type="Gene3D" id="1.10.10.10">
    <property type="entry name" value="Winged helix-like DNA-binding domain superfamily/Winged helix DNA-binding domain"/>
    <property type="match status" value="1"/>
</dbReference>